<accession>A0ABD5VHI2</accession>
<comment type="caution">
    <text evidence="1">The sequence shown here is derived from an EMBL/GenBank/DDBJ whole genome shotgun (WGS) entry which is preliminary data.</text>
</comment>
<reference evidence="1 2" key="1">
    <citation type="journal article" date="2019" name="Int. J. Syst. Evol. Microbiol.">
        <title>The Global Catalogue of Microorganisms (GCM) 10K type strain sequencing project: providing services to taxonomists for standard genome sequencing and annotation.</title>
        <authorList>
            <consortium name="The Broad Institute Genomics Platform"/>
            <consortium name="The Broad Institute Genome Sequencing Center for Infectious Disease"/>
            <person name="Wu L."/>
            <person name="Ma J."/>
        </authorList>
    </citation>
    <scope>NUCLEOTIDE SEQUENCE [LARGE SCALE GENOMIC DNA]</scope>
    <source>
        <strain evidence="1 2">GX26</strain>
    </source>
</reference>
<dbReference type="EMBL" id="JBHSXN010000004">
    <property type="protein sequence ID" value="MFC6954825.1"/>
    <property type="molecule type" value="Genomic_DNA"/>
</dbReference>
<proteinExistence type="predicted"/>
<dbReference type="RefSeq" id="WP_336351768.1">
    <property type="nucleotide sequence ID" value="NZ_JAZAQL010000004.1"/>
</dbReference>
<dbReference type="Proteomes" id="UP001596395">
    <property type="component" value="Unassembled WGS sequence"/>
</dbReference>
<sequence length="305" mass="34087">MGFVTVRDEGEEYYDWHLRPGGGRPFDVLSVLVDFVDDREFTVDGSDVLGALEDRIDTDWGDTNLSPYLNTDSDALDLRTAGALNKVKAVGNESRRPLQLDGAMIRTLAPGYFEHATSDDVRRKTRYLGSAVLDDEDPDPRAARLYAKLRSHATLEDDAEDPAVAVRFRQFGRPPADEDADWLADYPFDSPPLLLGEFDKQYVEFAVLADVEYRNLEVDAPDELADAFKSELVGYLAAALYDDYAEFTTEASHATRKDHVRKDADTEGVDDPAVSARMTFYDSVVTVDTDANHVQLAALYQRDKN</sequence>
<evidence type="ECO:0000313" key="2">
    <source>
        <dbReference type="Proteomes" id="UP001596395"/>
    </source>
</evidence>
<evidence type="ECO:0000313" key="1">
    <source>
        <dbReference type="EMBL" id="MFC6954825.1"/>
    </source>
</evidence>
<gene>
    <name evidence="1" type="ORF">ACFQGB_18310</name>
</gene>
<protein>
    <submittedName>
        <fullName evidence="1">Uncharacterized protein</fullName>
    </submittedName>
</protein>
<dbReference type="AlphaFoldDB" id="A0ABD5VHI2"/>
<organism evidence="1 2">
    <name type="scientific">Halorubellus litoreus</name>
    <dbReference type="NCBI Taxonomy" id="755308"/>
    <lineage>
        <taxon>Archaea</taxon>
        <taxon>Methanobacteriati</taxon>
        <taxon>Methanobacteriota</taxon>
        <taxon>Stenosarchaea group</taxon>
        <taxon>Halobacteria</taxon>
        <taxon>Halobacteriales</taxon>
        <taxon>Halorubellaceae</taxon>
        <taxon>Halorubellus</taxon>
    </lineage>
</organism>
<name>A0ABD5VHI2_9EURY</name>
<keyword evidence="2" id="KW-1185">Reference proteome</keyword>